<evidence type="ECO:0000256" key="1">
    <source>
        <dbReference type="ARBA" id="ARBA00022723"/>
    </source>
</evidence>
<dbReference type="Pfam" id="PF00097">
    <property type="entry name" value="zf-C3HC4"/>
    <property type="match status" value="1"/>
</dbReference>
<dbReference type="InParanoid" id="A0A2R2MSM8"/>
<dbReference type="InterPro" id="IPR017907">
    <property type="entry name" value="Znf_RING_CS"/>
</dbReference>
<evidence type="ECO:0000256" key="6">
    <source>
        <dbReference type="PROSITE-ProRule" id="PRU00504"/>
    </source>
</evidence>
<dbReference type="InterPro" id="IPR011042">
    <property type="entry name" value="6-blade_b-propeller_TolB-like"/>
</dbReference>
<dbReference type="SUPFAM" id="SSF57850">
    <property type="entry name" value="RING/U-box"/>
    <property type="match status" value="1"/>
</dbReference>
<dbReference type="PANTHER" id="PTHR25462:SF296">
    <property type="entry name" value="MEIOTIC P26, ISOFORM F"/>
    <property type="match status" value="1"/>
</dbReference>
<dbReference type="InterPro" id="IPR047153">
    <property type="entry name" value="TRIM45/56/19-like"/>
</dbReference>
<dbReference type="Proteomes" id="UP000085678">
    <property type="component" value="Unplaced"/>
</dbReference>
<evidence type="ECO:0000256" key="7">
    <source>
        <dbReference type="SAM" id="Coils"/>
    </source>
</evidence>
<keyword evidence="1" id="KW-0479">Metal-binding</keyword>
<feature type="repeat" description="NHL" evidence="6">
    <location>
        <begin position="525"/>
        <end position="568"/>
    </location>
</feature>
<evidence type="ECO:0000259" key="9">
    <source>
        <dbReference type="PROSITE" id="PS50119"/>
    </source>
</evidence>
<evidence type="ECO:0000256" key="2">
    <source>
        <dbReference type="ARBA" id="ARBA00022737"/>
    </source>
</evidence>
<dbReference type="RefSeq" id="XP_023933249.1">
    <property type="nucleotide sequence ID" value="XM_024077481.1"/>
</dbReference>
<dbReference type="PANTHER" id="PTHR25462">
    <property type="entry name" value="BONUS, ISOFORM C-RELATED"/>
    <property type="match status" value="1"/>
</dbReference>
<dbReference type="Gene3D" id="3.30.160.60">
    <property type="entry name" value="Classic Zinc Finger"/>
    <property type="match status" value="1"/>
</dbReference>
<dbReference type="InterPro" id="IPR000315">
    <property type="entry name" value="Znf_B-box"/>
</dbReference>
<dbReference type="Gene3D" id="2.120.10.30">
    <property type="entry name" value="TolB, C-terminal domain"/>
    <property type="match status" value="1"/>
</dbReference>
<name>A0A2R2MSM8_LINAN</name>
<keyword evidence="4" id="KW-0862">Zinc</keyword>
<dbReference type="KEGG" id="lak:106158584"/>
<dbReference type="PROSITE" id="PS00518">
    <property type="entry name" value="ZF_RING_1"/>
    <property type="match status" value="1"/>
</dbReference>
<dbReference type="SUPFAM" id="SSF101898">
    <property type="entry name" value="NHL repeat"/>
    <property type="match status" value="1"/>
</dbReference>
<evidence type="ECO:0000313" key="10">
    <source>
        <dbReference type="Proteomes" id="UP000085678"/>
    </source>
</evidence>
<proteinExistence type="predicted"/>
<accession>A0A2R2MSM8</accession>
<keyword evidence="10" id="KW-1185">Reference proteome</keyword>
<dbReference type="PROSITE" id="PS50119">
    <property type="entry name" value="ZF_BBOX"/>
    <property type="match status" value="1"/>
</dbReference>
<dbReference type="PROSITE" id="PS51125">
    <property type="entry name" value="NHL"/>
    <property type="match status" value="1"/>
</dbReference>
<dbReference type="InterPro" id="IPR013083">
    <property type="entry name" value="Znf_RING/FYVE/PHD"/>
</dbReference>
<dbReference type="SMART" id="SM00184">
    <property type="entry name" value="RING"/>
    <property type="match status" value="1"/>
</dbReference>
<dbReference type="OrthoDB" id="111250at2759"/>
<keyword evidence="7" id="KW-0175">Coiled coil</keyword>
<feature type="domain" description="RING-type" evidence="8">
    <location>
        <begin position="16"/>
        <end position="60"/>
    </location>
</feature>
<organism evidence="10 11">
    <name type="scientific">Lingula anatina</name>
    <name type="common">Brachiopod</name>
    <name type="synonym">Lingula unguis</name>
    <dbReference type="NCBI Taxonomy" id="7574"/>
    <lineage>
        <taxon>Eukaryota</taxon>
        <taxon>Metazoa</taxon>
        <taxon>Spiralia</taxon>
        <taxon>Lophotrochozoa</taxon>
        <taxon>Brachiopoda</taxon>
        <taxon>Linguliformea</taxon>
        <taxon>Lingulata</taxon>
        <taxon>Lingulida</taxon>
        <taxon>Linguloidea</taxon>
        <taxon>Lingulidae</taxon>
        <taxon>Lingula</taxon>
    </lineage>
</organism>
<gene>
    <name evidence="11" type="primary">LOC106158584</name>
</gene>
<evidence type="ECO:0000313" key="11">
    <source>
        <dbReference type="RefSeq" id="XP_023933249.1"/>
    </source>
</evidence>
<dbReference type="SMART" id="SM00336">
    <property type="entry name" value="BBOX"/>
    <property type="match status" value="1"/>
</dbReference>
<evidence type="ECO:0000259" key="8">
    <source>
        <dbReference type="PROSITE" id="PS50089"/>
    </source>
</evidence>
<dbReference type="AlphaFoldDB" id="A0A2R2MSM8"/>
<dbReference type="Pfam" id="PF00643">
    <property type="entry name" value="zf-B_box"/>
    <property type="match status" value="1"/>
</dbReference>
<feature type="domain" description="B box-type" evidence="9">
    <location>
        <begin position="109"/>
        <end position="150"/>
    </location>
</feature>
<sequence>MAEALAANFTKKLLTCSICLGEYVDPRVLPCYHTFCYGCIFNHATRAMTRNRTFLCPLCREVIQFPREGLAQLKKDFRVHTTKDLLRQHEVQSTTIETNVQGVTRGISQVMVKCEKHPTNELKYYCEDDDTVVCGDCVSTEHYRHGIVPVENVAKINGEMIETVLVKTLSKLKMVKEAEEKEKANKTKELQIMAASINKIKEQAQRIRRLVNEREQVLISEVNSAGDTRKKEEDTLECHHASLSSVCNFAQELLTNGSASDIMSHTKALTERLTAMERIPVLTPHTPALISYSPGDISTAGLEAMLGQVTVQSQPPRLSRLDENLSFPTSDTSAQISYSSSEISVAGLEAVLGEVMVQPQLPFAEHGTNRRSASHPPIFLEKAECVHSFNPQLKYDKDMFASGLAIDEQHMFLVDNSNDRTKVFTNEGQFKLHIKLNGPLDVAVSQTGLLYTTSLGDKCVQVYSTRGQRVTTMGQGLLGHPFGVTLNRQGHVMVCDRMNSVNDNIGISDYGSHCVHVLSHTGDHLYQYGTRGRCNGKLFGPRGVCTDSYGHTFIADDGNHRIVALSPHGQFIRYIATEEDGLKYPRSLAINPAGQLVVGEGSGLVKTFKFLQ</sequence>
<keyword evidence="2" id="KW-0677">Repeat</keyword>
<dbReference type="PROSITE" id="PS50089">
    <property type="entry name" value="ZF_RING_2"/>
    <property type="match status" value="1"/>
</dbReference>
<dbReference type="InterPro" id="IPR018957">
    <property type="entry name" value="Znf_C3HC4_RING-type"/>
</dbReference>
<evidence type="ECO:0000256" key="4">
    <source>
        <dbReference type="ARBA" id="ARBA00022833"/>
    </source>
</evidence>
<reference evidence="11" key="1">
    <citation type="submission" date="2025-08" db="UniProtKB">
        <authorList>
            <consortium name="RefSeq"/>
        </authorList>
    </citation>
    <scope>IDENTIFICATION</scope>
    <source>
        <tissue evidence="11">Gonads</tissue>
    </source>
</reference>
<dbReference type="SUPFAM" id="SSF57845">
    <property type="entry name" value="B-box zinc-binding domain"/>
    <property type="match status" value="1"/>
</dbReference>
<evidence type="ECO:0000256" key="5">
    <source>
        <dbReference type="PROSITE-ProRule" id="PRU00024"/>
    </source>
</evidence>
<dbReference type="InterPro" id="IPR001841">
    <property type="entry name" value="Znf_RING"/>
</dbReference>
<keyword evidence="3 5" id="KW-0863">Zinc-finger</keyword>
<feature type="coiled-coil region" evidence="7">
    <location>
        <begin position="169"/>
        <end position="217"/>
    </location>
</feature>
<dbReference type="InterPro" id="IPR001258">
    <property type="entry name" value="NHL_repeat"/>
</dbReference>
<dbReference type="GeneID" id="106158584"/>
<dbReference type="Gene3D" id="3.30.40.10">
    <property type="entry name" value="Zinc/RING finger domain, C3HC4 (zinc finger)"/>
    <property type="match status" value="1"/>
</dbReference>
<protein>
    <submittedName>
        <fullName evidence="11">Tripartite motif-containing protein 3-like</fullName>
    </submittedName>
</protein>
<dbReference type="GO" id="GO:0008270">
    <property type="term" value="F:zinc ion binding"/>
    <property type="evidence" value="ECO:0007669"/>
    <property type="project" value="UniProtKB-KW"/>
</dbReference>
<evidence type="ECO:0000256" key="3">
    <source>
        <dbReference type="ARBA" id="ARBA00022771"/>
    </source>
</evidence>